<keyword evidence="1" id="KW-0812">Transmembrane</keyword>
<feature type="transmembrane region" description="Helical" evidence="1">
    <location>
        <begin position="237"/>
        <end position="257"/>
    </location>
</feature>
<dbReference type="Pfam" id="PF14494">
    <property type="entry name" value="DUF4436"/>
    <property type="match status" value="1"/>
</dbReference>
<organism evidence="2 3">
    <name type="scientific">Mycetocola lacteus</name>
    <dbReference type="NCBI Taxonomy" id="76637"/>
    <lineage>
        <taxon>Bacteria</taxon>
        <taxon>Bacillati</taxon>
        <taxon>Actinomycetota</taxon>
        <taxon>Actinomycetes</taxon>
        <taxon>Micrococcales</taxon>
        <taxon>Microbacteriaceae</taxon>
        <taxon>Mycetocola</taxon>
    </lineage>
</organism>
<comment type="caution">
    <text evidence="2">The sequence shown here is derived from an EMBL/GenBank/DDBJ whole genome shotgun (WGS) entry which is preliminary data.</text>
</comment>
<sequence>MTSPDDTVPVTTRRNPAPIILGVVVAVLVIYYIIVAFSGVLQSTTKVPISGDNKATSSDYLTLQMKVQDVDLGNRVIQANVLPIAHGSLLGAKAGEISEGLRIEVSSGGVTTSVVTFPGESVVNPTSVTLALDRGDTAYPFDQPFADFQLSVQEEDTGKAVPFEVDLTNSARPWVLNAHLSDAGVTDGKTLFPITIEGSRDALSITLVGFYVLAILLTTLMAVVTIGSALIKRKLEFSNVIWLSATMLSFPALRSAMPGAPPIGTTMDFLILFPCLCLVAGMLVWTGAHLLWRESSLLRTRHIPHGSED</sequence>
<dbReference type="AlphaFoldDB" id="A0A3L7AUG9"/>
<dbReference type="RefSeq" id="WP_121687472.1">
    <property type="nucleotide sequence ID" value="NZ_RCUY01000002.1"/>
</dbReference>
<name>A0A3L7AUG9_9MICO</name>
<feature type="transmembrane region" description="Helical" evidence="1">
    <location>
        <begin position="20"/>
        <end position="41"/>
    </location>
</feature>
<gene>
    <name evidence="2" type="ORF">D9V34_03110</name>
</gene>
<feature type="transmembrane region" description="Helical" evidence="1">
    <location>
        <begin position="269"/>
        <end position="292"/>
    </location>
</feature>
<proteinExistence type="predicted"/>
<accession>A0A3L7AUG9</accession>
<protein>
    <submittedName>
        <fullName evidence="2">DUF4436 domain-containing protein</fullName>
    </submittedName>
</protein>
<dbReference type="Proteomes" id="UP000269438">
    <property type="component" value="Unassembled WGS sequence"/>
</dbReference>
<evidence type="ECO:0000313" key="3">
    <source>
        <dbReference type="Proteomes" id="UP000269438"/>
    </source>
</evidence>
<feature type="transmembrane region" description="Helical" evidence="1">
    <location>
        <begin position="208"/>
        <end position="231"/>
    </location>
</feature>
<evidence type="ECO:0000256" key="1">
    <source>
        <dbReference type="SAM" id="Phobius"/>
    </source>
</evidence>
<keyword evidence="3" id="KW-1185">Reference proteome</keyword>
<dbReference type="EMBL" id="RCUY01000002">
    <property type="protein sequence ID" value="RLP83814.1"/>
    <property type="molecule type" value="Genomic_DNA"/>
</dbReference>
<evidence type="ECO:0000313" key="2">
    <source>
        <dbReference type="EMBL" id="RLP83814.1"/>
    </source>
</evidence>
<dbReference type="OrthoDB" id="8438075at2"/>
<keyword evidence="1" id="KW-1133">Transmembrane helix</keyword>
<dbReference type="InterPro" id="IPR027948">
    <property type="entry name" value="DUF4436"/>
</dbReference>
<keyword evidence="1" id="KW-0472">Membrane</keyword>
<reference evidence="2 3" key="1">
    <citation type="submission" date="2018-10" db="EMBL/GenBank/DDBJ databases">
        <authorList>
            <person name="Li J."/>
        </authorList>
    </citation>
    <scope>NUCLEOTIDE SEQUENCE [LARGE SCALE GENOMIC DNA]</scope>
    <source>
        <strain evidence="2 3">JCM 11654</strain>
    </source>
</reference>